<dbReference type="SUPFAM" id="SSF75005">
    <property type="entry name" value="Arabinanase/levansucrase/invertase"/>
    <property type="match status" value="1"/>
</dbReference>
<reference evidence="4 5" key="1">
    <citation type="submission" date="2016-01" db="EMBL/GenBank/DDBJ databases">
        <title>Biosynthesis of antibiotic leucinostatins and their inhibition on Phytophthora in bio-control Purpureocillium lilacinum.</title>
        <authorList>
            <person name="Wang G."/>
            <person name="Liu Z."/>
            <person name="Lin R."/>
            <person name="Li E."/>
            <person name="Mao Z."/>
            <person name="Ling J."/>
            <person name="Yin W."/>
            <person name="Xie B."/>
        </authorList>
    </citation>
    <scope>NUCLEOTIDE SEQUENCE [LARGE SCALE GENOMIC DNA]</scope>
    <source>
        <strain evidence="4">PLBJ-1</strain>
    </source>
</reference>
<feature type="domain" description="EGF-like" evidence="3">
    <location>
        <begin position="27"/>
        <end position="61"/>
    </location>
</feature>
<dbReference type="AlphaFoldDB" id="A0A179GKZ9"/>
<dbReference type="CDD" id="cd08994">
    <property type="entry name" value="GH43_62_32_68_117_130-like"/>
    <property type="match status" value="1"/>
</dbReference>
<protein>
    <submittedName>
        <fullName evidence="4">EGF-like domain-containing protein</fullName>
    </submittedName>
</protein>
<feature type="disulfide bond" evidence="1">
    <location>
        <begin position="51"/>
        <end position="60"/>
    </location>
</feature>
<evidence type="ECO:0000313" key="5">
    <source>
        <dbReference type="Proteomes" id="UP000078240"/>
    </source>
</evidence>
<feature type="signal peptide" evidence="2">
    <location>
        <begin position="1"/>
        <end position="23"/>
    </location>
</feature>
<evidence type="ECO:0000256" key="1">
    <source>
        <dbReference type="PROSITE-ProRule" id="PRU00076"/>
    </source>
</evidence>
<dbReference type="InterPro" id="IPR000742">
    <property type="entry name" value="EGF"/>
</dbReference>
<dbReference type="Pfam" id="PF23106">
    <property type="entry name" value="EGF_Teneurin"/>
    <property type="match status" value="1"/>
</dbReference>
<comment type="caution">
    <text evidence="4">The sequence shown here is derived from an EMBL/GenBank/DDBJ whole genome shotgun (WGS) entry which is preliminary data.</text>
</comment>
<keyword evidence="2" id="KW-0732">Signal</keyword>
<comment type="caution">
    <text evidence="1">Lacks conserved residue(s) required for the propagation of feature annotation.</text>
</comment>
<accession>A0A179GKZ9</accession>
<dbReference type="PROSITE" id="PS00022">
    <property type="entry name" value="EGF_1"/>
    <property type="match status" value="1"/>
</dbReference>
<keyword evidence="1" id="KW-0245">EGF-like domain</keyword>
<dbReference type="Gene3D" id="2.115.10.20">
    <property type="entry name" value="Glycosyl hydrolase domain, family 43"/>
    <property type="match status" value="1"/>
</dbReference>
<evidence type="ECO:0000256" key="2">
    <source>
        <dbReference type="SAM" id="SignalP"/>
    </source>
</evidence>
<dbReference type="InterPro" id="IPR023296">
    <property type="entry name" value="Glyco_hydro_beta-prop_sf"/>
</dbReference>
<dbReference type="Proteomes" id="UP000078240">
    <property type="component" value="Unassembled WGS sequence"/>
</dbReference>
<evidence type="ECO:0000313" key="4">
    <source>
        <dbReference type="EMBL" id="OAQ78566.1"/>
    </source>
</evidence>
<proteinExistence type="predicted"/>
<dbReference type="EMBL" id="LSBH01000005">
    <property type="protein sequence ID" value="OAQ78566.1"/>
    <property type="molecule type" value="Genomic_DNA"/>
</dbReference>
<sequence length="409" mass="44865">MWSLKLLTLAATAAICALPSAAASSSHTSSCKTDHDCSLNGVCQRSGNCRCDAGWLGADCGVLDARPAKRSAGYNLTSQGTSSWCSSVVRDPWDPTLHHLFASEFSHGCGLDYWAPYSRVVRAESRSGPAGPYEFAGEVRGTFAHNPTVVYSPAEREWLLYYIGCPTDVVEDKCTAKKFTCGPGNSNNGESGISVLSSRDLRHWTPRGQVMKGTDDDAWDADVTNPSAFPLRQCRGPRSGASHSSAMLLAYRGCIYNCTADELINIAVSTKGFEGPYRKVQQQPLFSNPNEDPFIWQDRRGNWHMLLHSLEPEGGFGDGPKVGRHAWAEHYEGPWTFGSKTLAFSTEVQYDDGTKIEFYRRERPQLHFAKDGFTPLVMTTGVQPKDSPMSYTVIVPIGDAGERAQHGIY</sequence>
<feature type="chain" id="PRO_5008102759" evidence="2">
    <location>
        <begin position="24"/>
        <end position="409"/>
    </location>
</feature>
<organism evidence="4 5">
    <name type="scientific">Purpureocillium lilacinum</name>
    <name type="common">Paecilomyces lilacinus</name>
    <dbReference type="NCBI Taxonomy" id="33203"/>
    <lineage>
        <taxon>Eukaryota</taxon>
        <taxon>Fungi</taxon>
        <taxon>Dikarya</taxon>
        <taxon>Ascomycota</taxon>
        <taxon>Pezizomycotina</taxon>
        <taxon>Sordariomycetes</taxon>
        <taxon>Hypocreomycetidae</taxon>
        <taxon>Hypocreales</taxon>
        <taxon>Ophiocordycipitaceae</taxon>
        <taxon>Purpureocillium</taxon>
    </lineage>
</organism>
<keyword evidence="1" id="KW-1015">Disulfide bond</keyword>
<dbReference type="PROSITE" id="PS01186">
    <property type="entry name" value="EGF_2"/>
    <property type="match status" value="1"/>
</dbReference>
<gene>
    <name evidence="4" type="ORF">VFPBJ_06687</name>
</gene>
<dbReference type="Gene3D" id="2.10.25.10">
    <property type="entry name" value="Laminin"/>
    <property type="match status" value="1"/>
</dbReference>
<evidence type="ECO:0000259" key="3">
    <source>
        <dbReference type="PROSITE" id="PS50026"/>
    </source>
</evidence>
<name>A0A179GKZ9_PURLI</name>
<dbReference type="PROSITE" id="PS50026">
    <property type="entry name" value="EGF_3"/>
    <property type="match status" value="1"/>
</dbReference>